<dbReference type="Gene3D" id="3.40.50.300">
    <property type="entry name" value="P-loop containing nucleotide triphosphate hydrolases"/>
    <property type="match status" value="1"/>
</dbReference>
<accession>A0A8T0EBC7</accession>
<dbReference type="PRINTS" id="PR00449">
    <property type="entry name" value="RASTRNSFRMNG"/>
</dbReference>
<keyword evidence="3" id="KW-1185">Reference proteome</keyword>
<evidence type="ECO:0000256" key="1">
    <source>
        <dbReference type="SAM" id="MobiDB-lite"/>
    </source>
</evidence>
<dbReference type="AlphaFoldDB" id="A0A8T0EBC7"/>
<evidence type="ECO:0000313" key="2">
    <source>
        <dbReference type="EMBL" id="KAF8769943.1"/>
    </source>
</evidence>
<reference evidence="2" key="1">
    <citation type="journal article" date="2020" name="bioRxiv">
        <title>Chromosome-level reference genome of the European wasp spider Argiope bruennichi: a resource for studies on range expansion and evolutionary adaptation.</title>
        <authorList>
            <person name="Sheffer M.M."/>
            <person name="Hoppe A."/>
            <person name="Krehenwinkel H."/>
            <person name="Uhl G."/>
            <person name="Kuss A.W."/>
            <person name="Jensen L."/>
            <person name="Jensen C."/>
            <person name="Gillespie R.G."/>
            <person name="Hoff K.J."/>
            <person name="Prost S."/>
        </authorList>
    </citation>
    <scope>NUCLEOTIDE SEQUENCE</scope>
</reference>
<dbReference type="InterPro" id="IPR027417">
    <property type="entry name" value="P-loop_NTPase"/>
</dbReference>
<evidence type="ECO:0000313" key="3">
    <source>
        <dbReference type="Proteomes" id="UP000807504"/>
    </source>
</evidence>
<gene>
    <name evidence="2" type="ORF">HNY73_017530</name>
</gene>
<comment type="caution">
    <text evidence="2">The sequence shown here is derived from an EMBL/GenBank/DDBJ whole genome shotgun (WGS) entry which is preliminary data.</text>
</comment>
<sequence length="233" mass="27768">MSLDRNHPVFLGRRSRDQTPPRISRVRSLDREVGTRLSRWIYRRYICILGDQGTGRRSLARRFFEDRGELRVDGNWWLRGIIRRSHTNPRGEVDLLIRIVPSEEEDFPRGSSYTGPLIAAGIHGNAALFIFTFVCARIRRVFRVEYYYGLFHRYIRRYNIPILVVGTKCDLRLPESEERRPRNRFLNEDDIRQQMAFSFTHYWLCPEPWYIECSVQENLQMQLVIDIALIMSN</sequence>
<organism evidence="2 3">
    <name type="scientific">Argiope bruennichi</name>
    <name type="common">Wasp spider</name>
    <name type="synonym">Aranea bruennichi</name>
    <dbReference type="NCBI Taxonomy" id="94029"/>
    <lineage>
        <taxon>Eukaryota</taxon>
        <taxon>Metazoa</taxon>
        <taxon>Ecdysozoa</taxon>
        <taxon>Arthropoda</taxon>
        <taxon>Chelicerata</taxon>
        <taxon>Arachnida</taxon>
        <taxon>Araneae</taxon>
        <taxon>Araneomorphae</taxon>
        <taxon>Entelegynae</taxon>
        <taxon>Araneoidea</taxon>
        <taxon>Araneidae</taxon>
        <taxon>Argiope</taxon>
    </lineage>
</organism>
<feature type="region of interest" description="Disordered" evidence="1">
    <location>
        <begin position="1"/>
        <end position="22"/>
    </location>
</feature>
<proteinExistence type="predicted"/>
<reference evidence="2" key="2">
    <citation type="submission" date="2020-06" db="EMBL/GenBank/DDBJ databases">
        <authorList>
            <person name="Sheffer M."/>
        </authorList>
    </citation>
    <scope>NUCLEOTIDE SEQUENCE</scope>
</reference>
<dbReference type="EMBL" id="JABXBU010002228">
    <property type="protein sequence ID" value="KAF8769943.1"/>
    <property type="molecule type" value="Genomic_DNA"/>
</dbReference>
<dbReference type="SUPFAM" id="SSF52540">
    <property type="entry name" value="P-loop containing nucleoside triphosphate hydrolases"/>
    <property type="match status" value="1"/>
</dbReference>
<dbReference type="CDD" id="cd00882">
    <property type="entry name" value="Ras_like_GTPase"/>
    <property type="match status" value="1"/>
</dbReference>
<name>A0A8T0EBC7_ARGBR</name>
<protein>
    <submittedName>
        <fullName evidence="2">Uncharacterized protein</fullName>
    </submittedName>
</protein>
<dbReference type="Proteomes" id="UP000807504">
    <property type="component" value="Unassembled WGS sequence"/>
</dbReference>